<reference evidence="2 3" key="1">
    <citation type="submission" date="2018-06" db="EMBL/GenBank/DDBJ databases">
        <title>Genomic Encyclopedia of Type Strains, Phase IV (KMG-IV): sequencing the most valuable type-strain genomes for metagenomic binning, comparative biology and taxonomic classification.</title>
        <authorList>
            <person name="Goeker M."/>
        </authorList>
    </citation>
    <scope>NUCLEOTIDE SEQUENCE [LARGE SCALE GENOMIC DNA]</scope>
    <source>
        <strain evidence="2 3">DSM 44599</strain>
    </source>
</reference>
<keyword evidence="3" id="KW-1185">Reference proteome</keyword>
<gene>
    <name evidence="2" type="ORF">DFR74_104507</name>
</gene>
<evidence type="ECO:0000313" key="2">
    <source>
        <dbReference type="EMBL" id="RBO91798.1"/>
    </source>
</evidence>
<comment type="caution">
    <text evidence="2">The sequence shown here is derived from an EMBL/GenBank/DDBJ whole genome shotgun (WGS) entry which is preliminary data.</text>
</comment>
<dbReference type="RefSeq" id="WP_113975119.1">
    <property type="nucleotide sequence ID" value="NZ_QNRE01000004.1"/>
</dbReference>
<name>A0A366DRF4_9NOCA</name>
<sequence length="353" mass="35839">MVDMSVGVSRERPGTTAANVTIGLAALGALANLVGALVVGVGVLRHAARYDNSLAGITVLGGVLLAFALGYGALLVYRRDEAGRFAILLAAGVWTAVGAVGLFGALIGYESDYGVRWPGSSGYSADIATSTTGLPGAITALVHNDVLPNLTGLVLPVLILVAAGIHATALWFEDDPALAARRRALAAQYSPDQPRPSGGTAIAAGVLAVLGCLANALVGAGFLILALAGADGIHLRSTYIVDSDVYQLVFSASSVLVAIVLGVGGAFLLMRRKVGRVLVILGCVGALLPSSVTTVIDVIQRGELGSISAATALAALLFALGFPVLTLYLAAHRNTRRWLTAPAQPSGAELQGT</sequence>
<feature type="transmembrane region" description="Helical" evidence="1">
    <location>
        <begin position="305"/>
        <end position="330"/>
    </location>
</feature>
<feature type="transmembrane region" description="Helical" evidence="1">
    <location>
        <begin position="248"/>
        <end position="270"/>
    </location>
</feature>
<evidence type="ECO:0000313" key="3">
    <source>
        <dbReference type="Proteomes" id="UP000252586"/>
    </source>
</evidence>
<dbReference type="Proteomes" id="UP000252586">
    <property type="component" value="Unassembled WGS sequence"/>
</dbReference>
<evidence type="ECO:0000256" key="1">
    <source>
        <dbReference type="SAM" id="Phobius"/>
    </source>
</evidence>
<proteinExistence type="predicted"/>
<keyword evidence="1" id="KW-1133">Transmembrane helix</keyword>
<dbReference type="AlphaFoldDB" id="A0A366DRF4"/>
<protein>
    <submittedName>
        <fullName evidence="2">Uncharacterized protein</fullName>
    </submittedName>
</protein>
<feature type="transmembrane region" description="Helical" evidence="1">
    <location>
        <begin position="54"/>
        <end position="74"/>
    </location>
</feature>
<organism evidence="2 3">
    <name type="scientific">Nocardia puris</name>
    <dbReference type="NCBI Taxonomy" id="208602"/>
    <lineage>
        <taxon>Bacteria</taxon>
        <taxon>Bacillati</taxon>
        <taxon>Actinomycetota</taxon>
        <taxon>Actinomycetes</taxon>
        <taxon>Mycobacteriales</taxon>
        <taxon>Nocardiaceae</taxon>
        <taxon>Nocardia</taxon>
    </lineage>
</organism>
<dbReference type="EMBL" id="QNRE01000004">
    <property type="protein sequence ID" value="RBO91798.1"/>
    <property type="molecule type" value="Genomic_DNA"/>
</dbReference>
<feature type="transmembrane region" description="Helical" evidence="1">
    <location>
        <begin position="20"/>
        <end position="42"/>
    </location>
</feature>
<keyword evidence="1" id="KW-0472">Membrane</keyword>
<dbReference type="OrthoDB" id="4557989at2"/>
<feature type="transmembrane region" description="Helical" evidence="1">
    <location>
        <begin position="201"/>
        <end position="228"/>
    </location>
</feature>
<keyword evidence="1" id="KW-0812">Transmembrane</keyword>
<feature type="transmembrane region" description="Helical" evidence="1">
    <location>
        <begin position="86"/>
        <end position="109"/>
    </location>
</feature>
<dbReference type="STRING" id="1210090.GCA_001613185_03415"/>
<feature type="transmembrane region" description="Helical" evidence="1">
    <location>
        <begin position="153"/>
        <end position="172"/>
    </location>
</feature>
<feature type="transmembrane region" description="Helical" evidence="1">
    <location>
        <begin position="277"/>
        <end position="299"/>
    </location>
</feature>
<accession>A0A366DRF4</accession>